<dbReference type="EMBL" id="KZ149892">
    <property type="protein sequence ID" value="PZC78980.1"/>
    <property type="molecule type" value="Genomic_DNA"/>
</dbReference>
<reference evidence="2 3" key="1">
    <citation type="journal article" date="2017" name="BMC Biol.">
        <title>Genomic innovations, transcriptional plasticity and gene loss underlying the evolution and divergence of two highly polyphagous and invasive Helicoverpa pest species.</title>
        <authorList>
            <person name="Pearce S.L."/>
            <person name="Clarke D.F."/>
            <person name="East P.D."/>
            <person name="Elfekih S."/>
            <person name="Gordon K.H."/>
            <person name="Jermiin L.S."/>
            <person name="McGaughran A."/>
            <person name="Oakeshott J.G."/>
            <person name="Papanikolaou A."/>
            <person name="Perera O.P."/>
            <person name="Rane R.V."/>
            <person name="Richards S."/>
            <person name="Tay W.T."/>
            <person name="Walsh T.K."/>
            <person name="Anderson A."/>
            <person name="Anderson C.J."/>
            <person name="Asgari S."/>
            <person name="Board P.G."/>
            <person name="Bretschneider A."/>
            <person name="Campbell P.M."/>
            <person name="Chertemps T."/>
            <person name="Christeller J.T."/>
            <person name="Coppin C.W."/>
            <person name="Downes S.J."/>
            <person name="Duan G."/>
            <person name="Farnsworth C.A."/>
            <person name="Good R.T."/>
            <person name="Han L.B."/>
            <person name="Han Y.C."/>
            <person name="Hatje K."/>
            <person name="Horne I."/>
            <person name="Huang Y.P."/>
            <person name="Hughes D.S."/>
            <person name="Jacquin-Joly E."/>
            <person name="James W."/>
            <person name="Jhangiani S."/>
            <person name="Kollmar M."/>
            <person name="Kuwar S.S."/>
            <person name="Li S."/>
            <person name="Liu N.Y."/>
            <person name="Maibeche M.T."/>
            <person name="Miller J.R."/>
            <person name="Montagne N."/>
            <person name="Perry T."/>
            <person name="Qu J."/>
            <person name="Song S.V."/>
            <person name="Sutton G.G."/>
            <person name="Vogel H."/>
            <person name="Walenz B.P."/>
            <person name="Xu W."/>
            <person name="Zhang H.J."/>
            <person name="Zou Z."/>
            <person name="Batterham P."/>
            <person name="Edwards O.R."/>
            <person name="Feyereisen R."/>
            <person name="Gibbs R.A."/>
            <person name="Heckel D.G."/>
            <person name="McGrath A."/>
            <person name="Robin C."/>
            <person name="Scherer S.E."/>
            <person name="Worley K.C."/>
            <person name="Wu Y.D."/>
        </authorList>
    </citation>
    <scope>NUCLEOTIDE SEQUENCE [LARGE SCALE GENOMIC DNA]</scope>
    <source>
        <strain evidence="2">Harm_GR_Male_#8</strain>
        <tissue evidence="2">Whole organism</tissue>
    </source>
</reference>
<keyword evidence="3" id="KW-1185">Reference proteome</keyword>
<dbReference type="AlphaFoldDB" id="A0A2W1C1H5"/>
<evidence type="ECO:0000313" key="3">
    <source>
        <dbReference type="Proteomes" id="UP000249218"/>
    </source>
</evidence>
<protein>
    <submittedName>
        <fullName evidence="2">Uncharacterized protein</fullName>
    </submittedName>
</protein>
<name>A0A2W1C1H5_HELAM</name>
<evidence type="ECO:0000313" key="2">
    <source>
        <dbReference type="EMBL" id="PZC78980.1"/>
    </source>
</evidence>
<feature type="chain" id="PRO_5016066073" evidence="1">
    <location>
        <begin position="21"/>
        <end position="316"/>
    </location>
</feature>
<dbReference type="Proteomes" id="UP000249218">
    <property type="component" value="Unassembled WGS sequence"/>
</dbReference>
<keyword evidence="1" id="KW-0732">Signal</keyword>
<dbReference type="OrthoDB" id="6899488at2759"/>
<accession>A0A2W1C1H5</accession>
<evidence type="ECO:0000256" key="1">
    <source>
        <dbReference type="SAM" id="SignalP"/>
    </source>
</evidence>
<proteinExistence type="predicted"/>
<feature type="signal peptide" evidence="1">
    <location>
        <begin position="1"/>
        <end position="20"/>
    </location>
</feature>
<gene>
    <name evidence="2" type="primary">HaOG216931</name>
    <name evidence="2" type="ORF">B5X24_HaOG216931</name>
</gene>
<organism evidence="2 3">
    <name type="scientific">Helicoverpa armigera</name>
    <name type="common">Cotton bollworm</name>
    <name type="synonym">Heliothis armigera</name>
    <dbReference type="NCBI Taxonomy" id="29058"/>
    <lineage>
        <taxon>Eukaryota</taxon>
        <taxon>Metazoa</taxon>
        <taxon>Ecdysozoa</taxon>
        <taxon>Arthropoda</taxon>
        <taxon>Hexapoda</taxon>
        <taxon>Insecta</taxon>
        <taxon>Pterygota</taxon>
        <taxon>Neoptera</taxon>
        <taxon>Endopterygota</taxon>
        <taxon>Lepidoptera</taxon>
        <taxon>Glossata</taxon>
        <taxon>Ditrysia</taxon>
        <taxon>Noctuoidea</taxon>
        <taxon>Noctuidae</taxon>
        <taxon>Heliothinae</taxon>
        <taxon>Helicoverpa</taxon>
    </lineage>
</organism>
<sequence>MMTTYKVLTIITFSLLTVCATNKKMLKPKPERGEPRFIRHDIPMNFKRGHNYPSTVSPIEPAELVASPYQNLQYAPLHGRLNHRNKNAAAEYTKVTPTLSAAPLGPTEPFQSNVRSSYAKAHLEPRIVSGQLSDTMKCYNPGYNMDIFSSVSRSPGHNAVYRDLTGIIPSDKFKEDYLIPKPFGYPNAYPLTTTMMPFDLPETVAKPFSIPSQHYVLNPNILDTGSEVEKIKRQYSPFAKLHRLHLNIARVYSPGQTPPKSPAFADTYSLNFGRLPVHSQAYIPPVFQALPVQKTLLFPIKNNQKIFHVRMAENIP</sequence>